<keyword evidence="2" id="KW-1185">Reference proteome</keyword>
<proteinExistence type="predicted"/>
<evidence type="ECO:0000313" key="1">
    <source>
        <dbReference type="EMBL" id="MDQ0343239.1"/>
    </source>
</evidence>
<comment type="caution">
    <text evidence="1">The sequence shown here is derived from an EMBL/GenBank/DDBJ whole genome shotgun (WGS) entry which is preliminary data.</text>
</comment>
<organism evidence="1 2">
    <name type="scientific">Lederbergia wuyishanensis</name>
    <dbReference type="NCBI Taxonomy" id="1347903"/>
    <lineage>
        <taxon>Bacteria</taxon>
        <taxon>Bacillati</taxon>
        <taxon>Bacillota</taxon>
        <taxon>Bacilli</taxon>
        <taxon>Bacillales</taxon>
        <taxon>Bacillaceae</taxon>
        <taxon>Lederbergia</taxon>
    </lineage>
</organism>
<name>A0ABU0D4A8_9BACI</name>
<reference evidence="1 2" key="1">
    <citation type="submission" date="2023-07" db="EMBL/GenBank/DDBJ databases">
        <title>Genomic Encyclopedia of Type Strains, Phase IV (KMG-IV): sequencing the most valuable type-strain genomes for metagenomic binning, comparative biology and taxonomic classification.</title>
        <authorList>
            <person name="Goeker M."/>
        </authorList>
    </citation>
    <scope>NUCLEOTIDE SEQUENCE [LARGE SCALE GENOMIC DNA]</scope>
    <source>
        <strain evidence="1 2">DSM 27848</strain>
    </source>
</reference>
<dbReference type="InterPro" id="IPR011990">
    <property type="entry name" value="TPR-like_helical_dom_sf"/>
</dbReference>
<sequence>MASHEVKLLEKKMEEILITFEQNDKYSEALHAYNMIEMKINQLLASLSGEELNNAYEVLAQCLFRQGNMYRSMGQVGEALRYSEMEAEAARRSGNNATIAQSIFSEGVTLISNKQLSKGLIFLEKAKELFDKEDNYDCIQGRGWYWIIKADLGNKRISETTSEEIIEFANKALEIFETN</sequence>
<protein>
    <submittedName>
        <fullName evidence="1">Tetratricopeptide (TPR) repeat protein</fullName>
    </submittedName>
</protein>
<dbReference type="Gene3D" id="1.25.40.10">
    <property type="entry name" value="Tetratricopeptide repeat domain"/>
    <property type="match status" value="1"/>
</dbReference>
<gene>
    <name evidence="1" type="ORF">J2S14_002053</name>
</gene>
<dbReference type="RefSeq" id="WP_244681770.1">
    <property type="nucleotide sequence ID" value="NZ_JALIRM010000008.1"/>
</dbReference>
<evidence type="ECO:0000313" key="2">
    <source>
        <dbReference type="Proteomes" id="UP001232343"/>
    </source>
</evidence>
<dbReference type="SUPFAM" id="SSF48452">
    <property type="entry name" value="TPR-like"/>
    <property type="match status" value="1"/>
</dbReference>
<dbReference type="Proteomes" id="UP001232343">
    <property type="component" value="Unassembled WGS sequence"/>
</dbReference>
<accession>A0ABU0D4A8</accession>
<dbReference type="EMBL" id="JAUSUO010000004">
    <property type="protein sequence ID" value="MDQ0343239.1"/>
    <property type="molecule type" value="Genomic_DNA"/>
</dbReference>